<accession>A0A1C4XB15</accession>
<feature type="transmembrane region" description="Helical" evidence="2">
    <location>
        <begin position="94"/>
        <end position="114"/>
    </location>
</feature>
<dbReference type="Proteomes" id="UP000198224">
    <property type="component" value="Chromosome I"/>
</dbReference>
<feature type="transmembrane region" description="Helical" evidence="2">
    <location>
        <begin position="64"/>
        <end position="82"/>
    </location>
</feature>
<organism evidence="3 4">
    <name type="scientific">Micromonospora chokoriensis</name>
    <dbReference type="NCBI Taxonomy" id="356851"/>
    <lineage>
        <taxon>Bacteria</taxon>
        <taxon>Bacillati</taxon>
        <taxon>Actinomycetota</taxon>
        <taxon>Actinomycetes</taxon>
        <taxon>Micromonosporales</taxon>
        <taxon>Micromonosporaceae</taxon>
        <taxon>Micromonospora</taxon>
    </lineage>
</organism>
<feature type="region of interest" description="Disordered" evidence="1">
    <location>
        <begin position="1"/>
        <end position="26"/>
    </location>
</feature>
<proteinExistence type="predicted"/>
<keyword evidence="4" id="KW-1185">Reference proteome</keyword>
<feature type="transmembrane region" description="Helical" evidence="2">
    <location>
        <begin position="153"/>
        <end position="174"/>
    </location>
</feature>
<keyword evidence="2" id="KW-0812">Transmembrane</keyword>
<evidence type="ECO:0000256" key="2">
    <source>
        <dbReference type="SAM" id="Phobius"/>
    </source>
</evidence>
<evidence type="ECO:0000313" key="3">
    <source>
        <dbReference type="EMBL" id="SCF05720.1"/>
    </source>
</evidence>
<keyword evidence="2" id="KW-0472">Membrane</keyword>
<dbReference type="AlphaFoldDB" id="A0A1C4XB15"/>
<evidence type="ECO:0000256" key="1">
    <source>
        <dbReference type="SAM" id="MobiDB-lite"/>
    </source>
</evidence>
<evidence type="ECO:0008006" key="5">
    <source>
        <dbReference type="Google" id="ProtNLM"/>
    </source>
</evidence>
<protein>
    <recommendedName>
        <fullName evidence="5">Integral membrane protein</fullName>
    </recommendedName>
</protein>
<dbReference type="EMBL" id="LT607409">
    <property type="protein sequence ID" value="SCF05720.1"/>
    <property type="molecule type" value="Genomic_DNA"/>
</dbReference>
<sequence>MLNKTERSVSLAPPLKGSPVTTTAASPGISQTASALRRLYFVRFAFAIVWAGVTITTAKEVGPLAVALFVLYPLFDVGAAVYDLRSSRATGSPTLLYVNIAVSLVAAVGVGVAGASGVPAILRVWGAWAVVAGLVQLIVGVTRRKMGGQWPMIISGGISVLAGGSFIASAAATNPSLTNAAGYAIPGAIFFLIAAVRLGRAAKGN</sequence>
<feature type="transmembrane region" description="Helical" evidence="2">
    <location>
        <begin position="120"/>
        <end position="141"/>
    </location>
</feature>
<feature type="transmembrane region" description="Helical" evidence="2">
    <location>
        <begin position="180"/>
        <end position="199"/>
    </location>
</feature>
<gene>
    <name evidence="3" type="ORF">GA0070612_3398</name>
</gene>
<feature type="transmembrane region" description="Helical" evidence="2">
    <location>
        <begin position="40"/>
        <end position="58"/>
    </location>
</feature>
<keyword evidence="2" id="KW-1133">Transmembrane helix</keyword>
<name>A0A1C4XB15_9ACTN</name>
<evidence type="ECO:0000313" key="4">
    <source>
        <dbReference type="Proteomes" id="UP000198224"/>
    </source>
</evidence>
<reference evidence="4" key="1">
    <citation type="submission" date="2016-06" db="EMBL/GenBank/DDBJ databases">
        <authorList>
            <person name="Varghese N."/>
            <person name="Submissions Spin"/>
        </authorList>
    </citation>
    <scope>NUCLEOTIDE SEQUENCE [LARGE SCALE GENOMIC DNA]</scope>
    <source>
        <strain evidence="4">DSM 45160</strain>
    </source>
</reference>